<dbReference type="InterPro" id="IPR029752">
    <property type="entry name" value="D-isomer_DH_CS1"/>
</dbReference>
<dbReference type="Proteomes" id="UP000262004">
    <property type="component" value="Chromosome"/>
</dbReference>
<dbReference type="PANTHER" id="PTHR10996">
    <property type="entry name" value="2-HYDROXYACID DEHYDROGENASE-RELATED"/>
    <property type="match status" value="1"/>
</dbReference>
<dbReference type="AlphaFoldDB" id="A0A2Z6DXA3"/>
<dbReference type="EMBL" id="AP018558">
    <property type="protein sequence ID" value="BBD77116.1"/>
    <property type="molecule type" value="Genomic_DNA"/>
</dbReference>
<dbReference type="KEGG" id="htl:HPTL_0848"/>
<sequence>MKKKILVTRWIFPEIIERLAASCVVDFHDQDTALPPETLADRLADKDGAITFLTDRIDGTVLAHAKRLKVVSNVAVGYNNFDLDALTRAGVMATNTPDVLTETTADTVWALLLASARRVVAADKWVRAGNWKGWQFHDPWYGQDVHHATLGILGMGRIGRAVARRASGFAMRVLYHNRHRLPPESEAGAQWVAFDELLAQSDFLVVMIPYSPAVHHLIDVEAFARMKPTAHLINVARGGIVDEAALIEALQHNRIAGAALDVFENEPHVDPRFFALENVVLTPHIGSSTRATRFAMASLAADNLLAALAGRRPPNLLNPEVLSS</sequence>
<protein>
    <submittedName>
        <fullName evidence="6">2-hydroxyacid dehydrogenase</fullName>
    </submittedName>
</protein>
<proteinExistence type="inferred from homology"/>
<organism evidence="6 7">
    <name type="scientific">Hydrogenophilus thermoluteolus</name>
    <name type="common">Pseudomonas hydrogenothermophila</name>
    <dbReference type="NCBI Taxonomy" id="297"/>
    <lineage>
        <taxon>Bacteria</taxon>
        <taxon>Pseudomonadati</taxon>
        <taxon>Pseudomonadota</taxon>
        <taxon>Hydrogenophilia</taxon>
        <taxon>Hydrogenophilales</taxon>
        <taxon>Hydrogenophilaceae</taxon>
        <taxon>Hydrogenophilus</taxon>
    </lineage>
</organism>
<evidence type="ECO:0000256" key="1">
    <source>
        <dbReference type="ARBA" id="ARBA00005854"/>
    </source>
</evidence>
<comment type="similarity">
    <text evidence="1 3">Belongs to the D-isomer specific 2-hydroxyacid dehydrogenase family.</text>
</comment>
<dbReference type="RefSeq" id="WP_119334887.1">
    <property type="nucleotide sequence ID" value="NZ_AP018558.1"/>
</dbReference>
<dbReference type="Pfam" id="PF00389">
    <property type="entry name" value="2-Hacid_dh"/>
    <property type="match status" value="1"/>
</dbReference>
<gene>
    <name evidence="6" type="ORF">HPTL_0848</name>
</gene>
<feature type="domain" description="D-isomer specific 2-hydroxyacid dehydrogenase NAD-binding" evidence="5">
    <location>
        <begin position="110"/>
        <end position="286"/>
    </location>
</feature>
<dbReference type="InterPro" id="IPR050223">
    <property type="entry name" value="D-isomer_2-hydroxyacid_DH"/>
</dbReference>
<evidence type="ECO:0000259" key="4">
    <source>
        <dbReference type="Pfam" id="PF00389"/>
    </source>
</evidence>
<dbReference type="PROSITE" id="PS00065">
    <property type="entry name" value="D_2_HYDROXYACID_DH_1"/>
    <property type="match status" value="1"/>
</dbReference>
<feature type="domain" description="D-isomer specific 2-hydroxyacid dehydrogenase catalytic" evidence="4">
    <location>
        <begin position="5"/>
        <end position="318"/>
    </location>
</feature>
<dbReference type="GO" id="GO:0016618">
    <property type="term" value="F:hydroxypyruvate reductase [NAD(P)H] activity"/>
    <property type="evidence" value="ECO:0007669"/>
    <property type="project" value="TreeGrafter"/>
</dbReference>
<dbReference type="Pfam" id="PF02826">
    <property type="entry name" value="2-Hacid_dh_C"/>
    <property type="match status" value="1"/>
</dbReference>
<accession>A0A2Z6DXA3</accession>
<dbReference type="InterPro" id="IPR006139">
    <property type="entry name" value="D-isomer_2_OHA_DH_cat_dom"/>
</dbReference>
<keyword evidence="7" id="KW-1185">Reference proteome</keyword>
<evidence type="ECO:0000256" key="2">
    <source>
        <dbReference type="ARBA" id="ARBA00023002"/>
    </source>
</evidence>
<evidence type="ECO:0000313" key="7">
    <source>
        <dbReference type="Proteomes" id="UP000262004"/>
    </source>
</evidence>
<name>A0A2Z6DXA3_HYDTE</name>
<keyword evidence="2 3" id="KW-0560">Oxidoreductase</keyword>
<evidence type="ECO:0000256" key="3">
    <source>
        <dbReference type="RuleBase" id="RU003719"/>
    </source>
</evidence>
<dbReference type="InterPro" id="IPR036291">
    <property type="entry name" value="NAD(P)-bd_dom_sf"/>
</dbReference>
<dbReference type="SUPFAM" id="SSF51735">
    <property type="entry name" value="NAD(P)-binding Rossmann-fold domains"/>
    <property type="match status" value="1"/>
</dbReference>
<evidence type="ECO:0000313" key="6">
    <source>
        <dbReference type="EMBL" id="BBD77116.1"/>
    </source>
</evidence>
<dbReference type="FunFam" id="3.40.50.720:FF:000462">
    <property type="entry name" value="Glyoxylate reductase (NADP+)"/>
    <property type="match status" value="1"/>
</dbReference>
<dbReference type="CDD" id="cd05301">
    <property type="entry name" value="GDH"/>
    <property type="match status" value="1"/>
</dbReference>
<dbReference type="OrthoDB" id="117809at2"/>
<dbReference type="SUPFAM" id="SSF52283">
    <property type="entry name" value="Formate/glycerate dehydrogenase catalytic domain-like"/>
    <property type="match status" value="1"/>
</dbReference>
<dbReference type="PANTHER" id="PTHR10996:SF283">
    <property type="entry name" value="GLYOXYLATE_HYDROXYPYRUVATE REDUCTASE B"/>
    <property type="match status" value="1"/>
</dbReference>
<dbReference type="GO" id="GO:0051287">
    <property type="term" value="F:NAD binding"/>
    <property type="evidence" value="ECO:0007669"/>
    <property type="project" value="InterPro"/>
</dbReference>
<dbReference type="GO" id="GO:0005829">
    <property type="term" value="C:cytosol"/>
    <property type="evidence" value="ECO:0007669"/>
    <property type="project" value="TreeGrafter"/>
</dbReference>
<dbReference type="GO" id="GO:0030267">
    <property type="term" value="F:glyoxylate reductase (NADPH) activity"/>
    <property type="evidence" value="ECO:0007669"/>
    <property type="project" value="TreeGrafter"/>
</dbReference>
<evidence type="ECO:0000259" key="5">
    <source>
        <dbReference type="Pfam" id="PF02826"/>
    </source>
</evidence>
<reference evidence="6 7" key="1">
    <citation type="submission" date="2018-04" db="EMBL/GenBank/DDBJ databases">
        <title>Complete genome sequence of Hydrogenophilus thermoluteolus TH-1.</title>
        <authorList>
            <person name="Arai H."/>
        </authorList>
    </citation>
    <scope>NUCLEOTIDE SEQUENCE [LARGE SCALE GENOMIC DNA]</scope>
    <source>
        <strain evidence="6 7">TH-1</strain>
    </source>
</reference>
<dbReference type="Gene3D" id="3.40.50.720">
    <property type="entry name" value="NAD(P)-binding Rossmann-like Domain"/>
    <property type="match status" value="2"/>
</dbReference>
<dbReference type="InterPro" id="IPR006140">
    <property type="entry name" value="D-isomer_DH_NAD-bd"/>
</dbReference>